<organism evidence="1">
    <name type="scientific">marine sediment metagenome</name>
    <dbReference type="NCBI Taxonomy" id="412755"/>
    <lineage>
        <taxon>unclassified sequences</taxon>
        <taxon>metagenomes</taxon>
        <taxon>ecological metagenomes</taxon>
    </lineage>
</organism>
<gene>
    <name evidence="1" type="ORF">S01H1_40832</name>
</gene>
<dbReference type="EMBL" id="BARS01025871">
    <property type="protein sequence ID" value="GAG09157.1"/>
    <property type="molecule type" value="Genomic_DNA"/>
</dbReference>
<reference evidence="1" key="1">
    <citation type="journal article" date="2014" name="Front. Microbiol.">
        <title>High frequency of phylogenetically diverse reductive dehalogenase-homologous genes in deep subseafloor sedimentary metagenomes.</title>
        <authorList>
            <person name="Kawai M."/>
            <person name="Futagami T."/>
            <person name="Toyoda A."/>
            <person name="Takaki Y."/>
            <person name="Nishi S."/>
            <person name="Hori S."/>
            <person name="Arai W."/>
            <person name="Tsubouchi T."/>
            <person name="Morono Y."/>
            <person name="Uchiyama I."/>
            <person name="Ito T."/>
            <person name="Fujiyama A."/>
            <person name="Inagaki F."/>
            <person name="Takami H."/>
        </authorList>
    </citation>
    <scope>NUCLEOTIDE SEQUENCE</scope>
    <source>
        <strain evidence="1">Expedition CK06-06</strain>
    </source>
</reference>
<comment type="caution">
    <text evidence="1">The sequence shown here is derived from an EMBL/GenBank/DDBJ whole genome shotgun (WGS) entry which is preliminary data.</text>
</comment>
<feature type="non-terminal residue" evidence="1">
    <location>
        <position position="1"/>
    </location>
</feature>
<dbReference type="AlphaFoldDB" id="X0VD19"/>
<accession>X0VD19</accession>
<name>X0VD19_9ZZZZ</name>
<proteinExistence type="predicted"/>
<protein>
    <submittedName>
        <fullName evidence="1">Uncharacterized protein</fullName>
    </submittedName>
</protein>
<evidence type="ECO:0000313" key="1">
    <source>
        <dbReference type="EMBL" id="GAG09157.1"/>
    </source>
</evidence>
<sequence>SFGLLVLFHAPSCCKKGNPKKKEEKKDLKGN</sequence>